<evidence type="ECO:0000313" key="4">
    <source>
        <dbReference type="Proteomes" id="UP000386466"/>
    </source>
</evidence>
<feature type="region of interest" description="Disordered" evidence="1">
    <location>
        <begin position="90"/>
        <end position="111"/>
    </location>
</feature>
<organism evidence="3 4">
    <name type="scientific">Lynx pardinus</name>
    <name type="common">Iberian lynx</name>
    <name type="synonym">Felis pardina</name>
    <dbReference type="NCBI Taxonomy" id="191816"/>
    <lineage>
        <taxon>Eukaryota</taxon>
        <taxon>Metazoa</taxon>
        <taxon>Chordata</taxon>
        <taxon>Craniata</taxon>
        <taxon>Vertebrata</taxon>
        <taxon>Euteleostomi</taxon>
        <taxon>Mammalia</taxon>
        <taxon>Eutheria</taxon>
        <taxon>Laurasiatheria</taxon>
        <taxon>Carnivora</taxon>
        <taxon>Feliformia</taxon>
        <taxon>Felidae</taxon>
        <taxon>Felinae</taxon>
        <taxon>Lynx</taxon>
    </lineage>
</organism>
<dbReference type="Proteomes" id="UP000386466">
    <property type="component" value="Unassembled WGS sequence"/>
</dbReference>
<protein>
    <recommendedName>
        <fullName evidence="2">L1 transposable element RRM domain-containing protein</fullName>
    </recommendedName>
</protein>
<reference evidence="3 4" key="1">
    <citation type="submission" date="2019-01" db="EMBL/GenBank/DDBJ databases">
        <authorList>
            <person name="Alioto T."/>
            <person name="Alioto T."/>
        </authorList>
    </citation>
    <scope>NUCLEOTIDE SEQUENCE [LARGE SCALE GENOMIC DNA]</scope>
</reference>
<accession>A0A485PAD5</accession>
<proteinExistence type="predicted"/>
<evidence type="ECO:0000256" key="1">
    <source>
        <dbReference type="SAM" id="MobiDB-lite"/>
    </source>
</evidence>
<feature type="non-terminal residue" evidence="3">
    <location>
        <position position="1"/>
    </location>
</feature>
<evidence type="ECO:0000313" key="3">
    <source>
        <dbReference type="EMBL" id="VFV41318.1"/>
    </source>
</evidence>
<evidence type="ECO:0000259" key="2">
    <source>
        <dbReference type="Pfam" id="PF02994"/>
    </source>
</evidence>
<feature type="domain" description="L1 transposable element RRM" evidence="2">
    <location>
        <begin position="56"/>
        <end position="101"/>
    </location>
</feature>
<keyword evidence="4" id="KW-1185">Reference proteome</keyword>
<sequence length="111" mass="12916">RNSSQKKEQEKVTARDLIEIDISNRSDGEFKLIIVRILAGLKKRMEDIRENLTAEIRGVPEDEREKREEGLYEDIKAEKFPNLGKETDIQIQDTQKTPIKINKASQHQDIL</sequence>
<dbReference type="Pfam" id="PF02994">
    <property type="entry name" value="Transposase_22"/>
    <property type="match status" value="1"/>
</dbReference>
<gene>
    <name evidence="3" type="ORF">LYPA_23C005748</name>
</gene>
<dbReference type="AlphaFoldDB" id="A0A485PAD5"/>
<dbReference type="InterPro" id="IPR043636">
    <property type="entry name" value="L1_RRM_dom"/>
</dbReference>
<name>A0A485PAD5_LYNPA</name>
<dbReference type="Gene3D" id="3.30.70.1820">
    <property type="entry name" value="L1 transposable element, RRM domain"/>
    <property type="match status" value="1"/>
</dbReference>
<dbReference type="EMBL" id="CAAGRJ010030068">
    <property type="protein sequence ID" value="VFV41318.1"/>
    <property type="molecule type" value="Genomic_DNA"/>
</dbReference>